<name>A0AAD9TFG2_9ROSI</name>
<keyword evidence="2" id="KW-1185">Reference proteome</keyword>
<accession>A0AAD9TFG2</accession>
<evidence type="ECO:0000313" key="2">
    <source>
        <dbReference type="Proteomes" id="UP001280121"/>
    </source>
</evidence>
<dbReference type="EMBL" id="JANJYI010000009">
    <property type="protein sequence ID" value="KAK2635122.1"/>
    <property type="molecule type" value="Genomic_DNA"/>
</dbReference>
<reference evidence="1" key="1">
    <citation type="journal article" date="2023" name="Plant J.">
        <title>Genome sequences and population genomics provide insights into the demographic history, inbreeding, and mutation load of two 'living fossil' tree species of Dipteronia.</title>
        <authorList>
            <person name="Feng Y."/>
            <person name="Comes H.P."/>
            <person name="Chen J."/>
            <person name="Zhu S."/>
            <person name="Lu R."/>
            <person name="Zhang X."/>
            <person name="Li P."/>
            <person name="Qiu J."/>
            <person name="Olsen K.M."/>
            <person name="Qiu Y."/>
        </authorList>
    </citation>
    <scope>NUCLEOTIDE SEQUENCE</scope>
    <source>
        <strain evidence="1">KIB01</strain>
    </source>
</reference>
<gene>
    <name evidence="1" type="ORF">Ddye_029914</name>
</gene>
<dbReference type="PANTHER" id="PTHR31973:SF187">
    <property type="entry name" value="MUTATOR TRANSPOSASE MUDRA PROTEIN"/>
    <property type="match status" value="1"/>
</dbReference>
<comment type="caution">
    <text evidence="1">The sequence shown here is derived from an EMBL/GenBank/DDBJ whole genome shotgun (WGS) entry which is preliminary data.</text>
</comment>
<proteinExistence type="predicted"/>
<dbReference type="Proteomes" id="UP001280121">
    <property type="component" value="Unassembled WGS sequence"/>
</dbReference>
<organism evidence="1 2">
    <name type="scientific">Dipteronia dyeriana</name>
    <dbReference type="NCBI Taxonomy" id="168575"/>
    <lineage>
        <taxon>Eukaryota</taxon>
        <taxon>Viridiplantae</taxon>
        <taxon>Streptophyta</taxon>
        <taxon>Embryophyta</taxon>
        <taxon>Tracheophyta</taxon>
        <taxon>Spermatophyta</taxon>
        <taxon>Magnoliopsida</taxon>
        <taxon>eudicotyledons</taxon>
        <taxon>Gunneridae</taxon>
        <taxon>Pentapetalae</taxon>
        <taxon>rosids</taxon>
        <taxon>malvids</taxon>
        <taxon>Sapindales</taxon>
        <taxon>Sapindaceae</taxon>
        <taxon>Hippocastanoideae</taxon>
        <taxon>Acereae</taxon>
        <taxon>Dipteronia</taxon>
    </lineage>
</organism>
<evidence type="ECO:0000313" key="1">
    <source>
        <dbReference type="EMBL" id="KAK2635122.1"/>
    </source>
</evidence>
<sequence length="156" mass="18243">MINTLVDKHECHRVYNNKEAKVKWIASKFENLVKTNPSVSVKVIGDLLMENYRVSVDVQRLYNARKRALTGLAKDHAKCFDLLRRYAYMVNQSNPGSTVHIYTQQPQPTFQRMFLSFEAHKLGFLEGYRPFIGMDDLLEECYCLQSHWMQTVGYSQ</sequence>
<protein>
    <submittedName>
        <fullName evidence="1">Uncharacterized protein</fullName>
    </submittedName>
</protein>
<dbReference type="PANTHER" id="PTHR31973">
    <property type="entry name" value="POLYPROTEIN, PUTATIVE-RELATED"/>
    <property type="match status" value="1"/>
</dbReference>
<dbReference type="AlphaFoldDB" id="A0AAD9TFG2"/>